<sequence>MELRASEASGLFRWDDVGSHSARTWMRDDLVESADESHASDVTDDWLQAEASTDMEDVEDGSIAGLLEGLDRIAHRIERAREEMEAEVEAAAQTWRGRANLHASSADANAGDEGGNAKATWDGFSAALMHSMPEGLAGASTNGSNPTSNLVALGQRLEKTLALHETYRVKSEETLSVLLTELKDLQVRLAASESGRQVLEASIPRIARSISQSYCTKDDESQDECESVCNRGGGPRWFERVVHIEDWKQVGLVQDLFYAISGVKGLIGKASSVGPFALLGLPYLSYLLTRK</sequence>
<evidence type="ECO:0000313" key="2">
    <source>
        <dbReference type="EMBL" id="CAE0607054.1"/>
    </source>
</evidence>
<evidence type="ECO:0000256" key="1">
    <source>
        <dbReference type="SAM" id="Coils"/>
    </source>
</evidence>
<reference evidence="2" key="1">
    <citation type="submission" date="2021-01" db="EMBL/GenBank/DDBJ databases">
        <authorList>
            <person name="Corre E."/>
            <person name="Pelletier E."/>
            <person name="Niang G."/>
            <person name="Scheremetjew M."/>
            <person name="Finn R."/>
            <person name="Kale V."/>
            <person name="Holt S."/>
            <person name="Cochrane G."/>
            <person name="Meng A."/>
            <person name="Brown T."/>
            <person name="Cohen L."/>
        </authorList>
    </citation>
    <scope>NUCLEOTIDE SEQUENCE</scope>
    <source>
        <strain evidence="2">CCMP1897</strain>
    </source>
</reference>
<dbReference type="AlphaFoldDB" id="A0A7S3U9I7"/>
<keyword evidence="1" id="KW-0175">Coiled coil</keyword>
<accession>A0A7S3U9I7</accession>
<proteinExistence type="predicted"/>
<organism evidence="2">
    <name type="scientific">Picocystis salinarum</name>
    <dbReference type="NCBI Taxonomy" id="88271"/>
    <lineage>
        <taxon>Eukaryota</taxon>
        <taxon>Viridiplantae</taxon>
        <taxon>Chlorophyta</taxon>
        <taxon>Picocystophyceae</taxon>
        <taxon>Picocystales</taxon>
        <taxon>Picocystaceae</taxon>
        <taxon>Picocystis</taxon>
    </lineage>
</organism>
<dbReference type="EMBL" id="HBIS01001008">
    <property type="protein sequence ID" value="CAE0607054.1"/>
    <property type="molecule type" value="Transcribed_RNA"/>
</dbReference>
<feature type="coiled-coil region" evidence="1">
    <location>
        <begin position="63"/>
        <end position="94"/>
    </location>
</feature>
<name>A0A7S3U9I7_9CHLO</name>
<gene>
    <name evidence="2" type="ORF">PSAL00342_LOCUS871</name>
</gene>
<protein>
    <submittedName>
        <fullName evidence="2">Uncharacterized protein</fullName>
    </submittedName>
</protein>